<dbReference type="GO" id="GO:0031417">
    <property type="term" value="C:NatC complex"/>
    <property type="evidence" value="ECO:0007669"/>
    <property type="project" value="TreeGrafter"/>
</dbReference>
<name>A0A1V0N4Y8_9ARCH</name>
<dbReference type="EMBL" id="JABGBP010000101">
    <property type="protein sequence ID" value="NOL59837.1"/>
    <property type="molecule type" value="Genomic_DNA"/>
</dbReference>
<proteinExistence type="inferred from homology"/>
<dbReference type="STRING" id="74969.FAD_1339"/>
<keyword evidence="2" id="KW-0012">Acyltransferase</keyword>
<dbReference type="GO" id="GO:0004596">
    <property type="term" value="F:protein-N-terminal amino-acid acetyltransferase activity"/>
    <property type="evidence" value="ECO:0007669"/>
    <property type="project" value="InterPro"/>
</dbReference>
<gene>
    <name evidence="5" type="ORF">FAD_1339</name>
    <name evidence="6" type="ORF">HLB00_03185</name>
</gene>
<dbReference type="SUPFAM" id="SSF55729">
    <property type="entry name" value="Acyl-CoA N-acyltransferases (Nat)"/>
    <property type="match status" value="1"/>
</dbReference>
<dbReference type="InterPro" id="IPR000182">
    <property type="entry name" value="GNAT_dom"/>
</dbReference>
<evidence type="ECO:0000313" key="6">
    <source>
        <dbReference type="EMBL" id="NOL59837.1"/>
    </source>
</evidence>
<dbReference type="InterPro" id="IPR044542">
    <property type="entry name" value="NAA30-like"/>
</dbReference>
<reference evidence="6 8" key="2">
    <citation type="submission" date="2020-05" db="EMBL/GenBank/DDBJ databases">
        <authorList>
            <person name="Zhang R."/>
        </authorList>
    </citation>
    <scope>NUCLEOTIDE SEQUENCE [LARGE SCALE GENOMIC DNA]</scope>
    <source>
        <strain evidence="6 8">DSM 28986</strain>
    </source>
</reference>
<feature type="domain" description="N-acetyltransferase" evidence="4">
    <location>
        <begin position="11"/>
        <end position="155"/>
    </location>
</feature>
<accession>A0A1V0N4Y8</accession>
<dbReference type="KEGG" id="fai:FAD_1339"/>
<evidence type="ECO:0000313" key="5">
    <source>
        <dbReference type="EMBL" id="ARD85202.1"/>
    </source>
</evidence>
<dbReference type="InterPro" id="IPR016181">
    <property type="entry name" value="Acyl_CoA_acyltransferase"/>
</dbReference>
<keyword evidence="1 5" id="KW-0808">Transferase</keyword>
<dbReference type="OrthoDB" id="43754at2157"/>
<dbReference type="Proteomes" id="UP000546917">
    <property type="component" value="Unassembled WGS sequence"/>
</dbReference>
<reference evidence="5 7" key="1">
    <citation type="submission" date="2011-10" db="EMBL/GenBank/DDBJ databases">
        <title>Metabolic and evolutionary patterns in the extreme acidophile Ferroplasma acidiphilum.</title>
        <authorList>
            <person name="Golyshina O.V."/>
            <person name="Kozyavkin S.A."/>
            <person name="Tatusov R.L."/>
            <person name="Slesarev A.I."/>
            <person name="Golyshin P.N."/>
        </authorList>
    </citation>
    <scope>NUCLEOTIDE SEQUENCE [LARGE SCALE GENOMIC DNA]</scope>
    <source>
        <strain evidence="5">Berkeley</strain>
        <strain evidence="7">Y</strain>
    </source>
</reference>
<evidence type="ECO:0000256" key="3">
    <source>
        <dbReference type="ARBA" id="ARBA00024025"/>
    </source>
</evidence>
<protein>
    <submittedName>
        <fullName evidence="5 6">Acetyltransferase</fullName>
    </submittedName>
</protein>
<dbReference type="EMBL" id="CP015363">
    <property type="protein sequence ID" value="ARD85202.1"/>
    <property type="molecule type" value="Genomic_DNA"/>
</dbReference>
<evidence type="ECO:0000256" key="2">
    <source>
        <dbReference type="ARBA" id="ARBA00023315"/>
    </source>
</evidence>
<dbReference type="PANTHER" id="PTHR45896:SF1">
    <property type="entry name" value="N-ALPHA-ACETYLTRANSFERASE 30"/>
    <property type="match status" value="1"/>
</dbReference>
<evidence type="ECO:0000313" key="7">
    <source>
        <dbReference type="Proteomes" id="UP000192050"/>
    </source>
</evidence>
<evidence type="ECO:0000259" key="4">
    <source>
        <dbReference type="PROSITE" id="PS51186"/>
    </source>
</evidence>
<dbReference type="PANTHER" id="PTHR45896">
    <property type="entry name" value="N-ALPHA-ACETYLTRANSFERASE 30"/>
    <property type="match status" value="1"/>
</dbReference>
<sequence>MAYMAAGNSFFGYPRGFEIKDSETIMEIIKCSLSEYYTKSLILDLYRAWPQAFIVYDNFDSVVGFIIGAKYSGTEGRILLFAVKQEFRYAGIGKALLTQELNVMIRAGLSTVRLEVRTDNENGIKFYKRNGFSIISTLKNYYSDLSDAYLMWKII</sequence>
<evidence type="ECO:0000313" key="8">
    <source>
        <dbReference type="Proteomes" id="UP000546917"/>
    </source>
</evidence>
<keyword evidence="7" id="KW-1185">Reference proteome</keyword>
<dbReference type="RefSeq" id="WP_081142818.1">
    <property type="nucleotide sequence ID" value="NZ_CP015363.1"/>
</dbReference>
<evidence type="ECO:0000256" key="1">
    <source>
        <dbReference type="ARBA" id="ARBA00022679"/>
    </source>
</evidence>
<dbReference type="Pfam" id="PF00583">
    <property type="entry name" value="Acetyltransf_1"/>
    <property type="match status" value="1"/>
</dbReference>
<dbReference type="Proteomes" id="UP000192050">
    <property type="component" value="Chromosome"/>
</dbReference>
<dbReference type="PROSITE" id="PS51186">
    <property type="entry name" value="GNAT"/>
    <property type="match status" value="1"/>
</dbReference>
<comment type="similarity">
    <text evidence="3">Belongs to the acetyltransferase family. MAK3 subfamily.</text>
</comment>
<dbReference type="GeneID" id="84217951"/>
<dbReference type="CDD" id="cd04301">
    <property type="entry name" value="NAT_SF"/>
    <property type="match status" value="1"/>
</dbReference>
<organism evidence="5 7">
    <name type="scientific">Ferroplasma acidiphilum</name>
    <dbReference type="NCBI Taxonomy" id="74969"/>
    <lineage>
        <taxon>Archaea</taxon>
        <taxon>Methanobacteriati</taxon>
        <taxon>Thermoplasmatota</taxon>
        <taxon>Thermoplasmata</taxon>
        <taxon>Thermoplasmatales</taxon>
        <taxon>Ferroplasmaceae</taxon>
        <taxon>Ferroplasma</taxon>
    </lineage>
</organism>
<dbReference type="AlphaFoldDB" id="A0A1V0N4Y8"/>
<dbReference type="Gene3D" id="3.40.630.30">
    <property type="match status" value="1"/>
</dbReference>